<dbReference type="Gene3D" id="1.50.10.130">
    <property type="entry name" value="Terpene synthase, N-terminal domain"/>
    <property type="match status" value="1"/>
</dbReference>
<feature type="compositionally biased region" description="Low complexity" evidence="6">
    <location>
        <begin position="741"/>
        <end position="756"/>
    </location>
</feature>
<evidence type="ECO:0000256" key="3">
    <source>
        <dbReference type="ARBA" id="ARBA00023211"/>
    </source>
</evidence>
<dbReference type="PANTHER" id="PTHR31225">
    <property type="entry name" value="OS04G0344100 PROTEIN-RELATED"/>
    <property type="match status" value="1"/>
</dbReference>
<dbReference type="AlphaFoldDB" id="A0A8S2AR63"/>
<feature type="compositionally biased region" description="Low complexity" evidence="6">
    <location>
        <begin position="666"/>
        <end position="705"/>
    </location>
</feature>
<reference evidence="9" key="1">
    <citation type="submission" date="2021-01" db="EMBL/GenBank/DDBJ databases">
        <authorList>
            <person name="Bezrukov I."/>
        </authorList>
    </citation>
    <scope>NUCLEOTIDE SEQUENCE</scope>
</reference>
<dbReference type="CDD" id="cd00684">
    <property type="entry name" value="Terpene_cyclase_plant_C1"/>
    <property type="match status" value="1"/>
</dbReference>
<feature type="region of interest" description="Disordered" evidence="6">
    <location>
        <begin position="839"/>
        <end position="877"/>
    </location>
</feature>
<keyword evidence="10" id="KW-1185">Reference proteome</keyword>
<feature type="region of interest" description="Disordered" evidence="6">
    <location>
        <begin position="648"/>
        <end position="705"/>
    </location>
</feature>
<dbReference type="InterPro" id="IPR036965">
    <property type="entry name" value="Terpene_synth_N_sf"/>
</dbReference>
<dbReference type="SUPFAM" id="SSF48576">
    <property type="entry name" value="Terpenoid synthases"/>
    <property type="match status" value="1"/>
</dbReference>
<evidence type="ECO:0000256" key="4">
    <source>
        <dbReference type="ARBA" id="ARBA00023239"/>
    </source>
</evidence>
<evidence type="ECO:0000256" key="5">
    <source>
        <dbReference type="ARBA" id="ARBA00038405"/>
    </source>
</evidence>
<dbReference type="Pfam" id="PF03936">
    <property type="entry name" value="Terpene_synth_C"/>
    <property type="match status" value="1"/>
</dbReference>
<organism evidence="9 10">
    <name type="scientific">Arabidopsis arenosa</name>
    <name type="common">Sand rock-cress</name>
    <name type="synonym">Cardaminopsis arenosa</name>
    <dbReference type="NCBI Taxonomy" id="38785"/>
    <lineage>
        <taxon>Eukaryota</taxon>
        <taxon>Viridiplantae</taxon>
        <taxon>Streptophyta</taxon>
        <taxon>Embryophyta</taxon>
        <taxon>Tracheophyta</taxon>
        <taxon>Spermatophyta</taxon>
        <taxon>Magnoliopsida</taxon>
        <taxon>eudicotyledons</taxon>
        <taxon>Gunneridae</taxon>
        <taxon>Pentapetalae</taxon>
        <taxon>rosids</taxon>
        <taxon>malvids</taxon>
        <taxon>Brassicales</taxon>
        <taxon>Brassicaceae</taxon>
        <taxon>Camelineae</taxon>
        <taxon>Arabidopsis</taxon>
    </lineage>
</organism>
<dbReference type="InterPro" id="IPR005630">
    <property type="entry name" value="Terpene_synthase_metal-bd"/>
</dbReference>
<feature type="compositionally biased region" description="Low complexity" evidence="6">
    <location>
        <begin position="859"/>
        <end position="873"/>
    </location>
</feature>
<dbReference type="EMBL" id="LR999457">
    <property type="protein sequence ID" value="CAE6186254.1"/>
    <property type="molecule type" value="Genomic_DNA"/>
</dbReference>
<keyword evidence="3" id="KW-0464">Manganese</keyword>
<feature type="compositionally biased region" description="Basic residues" evidence="6">
    <location>
        <begin position="648"/>
        <end position="665"/>
    </location>
</feature>
<feature type="region of interest" description="Disordered" evidence="6">
    <location>
        <begin position="730"/>
        <end position="756"/>
    </location>
</feature>
<feature type="domain" description="Terpene synthase metal-binding" evidence="8">
    <location>
        <begin position="222"/>
        <end position="453"/>
    </location>
</feature>
<evidence type="ECO:0000259" key="8">
    <source>
        <dbReference type="Pfam" id="PF03936"/>
    </source>
</evidence>
<evidence type="ECO:0000256" key="6">
    <source>
        <dbReference type="SAM" id="MobiDB-lite"/>
    </source>
</evidence>
<dbReference type="GO" id="GO:0000287">
    <property type="term" value="F:magnesium ion binding"/>
    <property type="evidence" value="ECO:0007669"/>
    <property type="project" value="InterPro"/>
</dbReference>
<dbReference type="SUPFAM" id="SSF48239">
    <property type="entry name" value="Terpenoid cyclases/Protein prenyltransferases"/>
    <property type="match status" value="1"/>
</dbReference>
<dbReference type="GO" id="GO:0010333">
    <property type="term" value="F:terpene synthase activity"/>
    <property type="evidence" value="ECO:0007669"/>
    <property type="project" value="InterPro"/>
</dbReference>
<gene>
    <name evidence="9" type="ORF">AARE701A_LOCUS18919</name>
</gene>
<evidence type="ECO:0000313" key="9">
    <source>
        <dbReference type="EMBL" id="CAE6186254.1"/>
    </source>
</evidence>
<dbReference type="Pfam" id="PF01397">
    <property type="entry name" value="Terpene_synth"/>
    <property type="match status" value="1"/>
</dbReference>
<evidence type="ECO:0000256" key="1">
    <source>
        <dbReference type="ARBA" id="ARBA00022723"/>
    </source>
</evidence>
<dbReference type="PANTHER" id="PTHR31225:SF242">
    <property type="entry name" value="TERPENOID SYNTHASE 9"/>
    <property type="match status" value="1"/>
</dbReference>
<dbReference type="Proteomes" id="UP000682877">
    <property type="component" value="Chromosome 7"/>
</dbReference>
<comment type="similarity">
    <text evidence="5">Belongs to the terpene synthase family. Tpsa subfamily.</text>
</comment>
<evidence type="ECO:0000313" key="10">
    <source>
        <dbReference type="Proteomes" id="UP000682877"/>
    </source>
</evidence>
<sequence>MDALRKEIDALKPKVKNTLMSSQGIDSTKKRILMIYLLVSLGLAYHFEEEIYETLKDGFENIEKMMDGEDDLYTVSVIFWVFRRYGHHISSDVFQRFKGSNGNFKESLFGDAKGLLSLYEAAHLRTTKDYILDEALSFTSNHLESLAACGSCPPHLSVGIQNALCLSQHWNMEMLVPVQFIPFYEQEKDHDEMLLKFAKLSFKLGQLQYLQELKSLQSIWYKELDFATNLPPYFRDRIVEHHFLVQAVFFAPQLSRERIMMIQYFTGLALLDDTFDRYVSLPEAECLANSLERWAPDQAMDKQPDYLRFVLNFILDTFKEFERELGPEGRSYSVNATIEEVTNQILLLGHMPSFEEYMEVGEVEVTVCATLAGIFMSIGKMATKESFEWLKARPKLVQSLSMRGRLMNDLMGYEDDMSRGYVTNAINCYMKQYGVTKEEACRELHKMVADANKTLNEEFLTTTDVSHFHLKATIDLARMMTVAYNVNEGFTNPQGKIKEYMTSILLPSKHFVLIHFLAKEKQMATDVLSFRDDSSLEDWHDFEVDPQSLLSRNGSFDMIVSRPRDIDDIPLSQPLDHQMKTKFVSCSLPNSAATSPRHSSIHNWKDRTTEQVLDLMLVQDAATAFRRSKSCGEGRACTPSLDFDMLLHKSRNGHHNPNNNHHHHGYSSSNSKSLSHKSSGNNSFFSKTESNKSNRSNTNTNTANSKSINSFEDGFKCSALCLYLPGFSKGKPVRSSRKGDSSFTRTTTMTSSQSMARTASIRDTTVLSARASLERFECGSWTSSAMIYDDNADLGGHFFDLPSELIKGGPGGNDQDDPVSAAFVFDKEPNLEKEIKGVLKTSGSKSRRSMESPRHVRFSTSSPVSYPTSPTHSITPRLLQATEDFSSFLEAQAV</sequence>
<keyword evidence="2" id="KW-0460">Magnesium</keyword>
<name>A0A8S2AR63_ARAAE</name>
<dbReference type="GO" id="GO:0016102">
    <property type="term" value="P:diterpenoid biosynthetic process"/>
    <property type="evidence" value="ECO:0007669"/>
    <property type="project" value="InterPro"/>
</dbReference>
<dbReference type="InterPro" id="IPR008949">
    <property type="entry name" value="Isoprenoid_synthase_dom_sf"/>
</dbReference>
<accession>A0A8S2AR63</accession>
<dbReference type="InterPro" id="IPR008930">
    <property type="entry name" value="Terpenoid_cyclase/PrenylTrfase"/>
</dbReference>
<dbReference type="InterPro" id="IPR044814">
    <property type="entry name" value="Terpene_cyclase_plant_C1"/>
</dbReference>
<dbReference type="Gene3D" id="1.10.600.10">
    <property type="entry name" value="Farnesyl Diphosphate Synthase"/>
    <property type="match status" value="1"/>
</dbReference>
<feature type="domain" description="Terpene synthase N-terminal" evidence="7">
    <location>
        <begin position="2"/>
        <end position="164"/>
    </location>
</feature>
<evidence type="ECO:0000259" key="7">
    <source>
        <dbReference type="Pfam" id="PF01397"/>
    </source>
</evidence>
<protein>
    <submittedName>
        <fullName evidence="9">Uncharacterized protein</fullName>
    </submittedName>
</protein>
<proteinExistence type="inferred from homology"/>
<keyword evidence="4" id="KW-0456">Lyase</keyword>
<keyword evidence="1" id="KW-0479">Metal-binding</keyword>
<dbReference type="FunFam" id="1.50.10.130:FF:000001">
    <property type="entry name" value="Isoprene synthase, chloroplastic"/>
    <property type="match status" value="1"/>
</dbReference>
<evidence type="ECO:0000256" key="2">
    <source>
        <dbReference type="ARBA" id="ARBA00022842"/>
    </source>
</evidence>
<dbReference type="InterPro" id="IPR050148">
    <property type="entry name" value="Terpene_synthase-like"/>
</dbReference>
<dbReference type="InterPro" id="IPR001906">
    <property type="entry name" value="Terpene_synth_N"/>
</dbReference>